<dbReference type="EMBL" id="JAPAAF010000056">
    <property type="protein sequence ID" value="MCW0484838.1"/>
    <property type="molecule type" value="Genomic_DNA"/>
</dbReference>
<evidence type="ECO:0000313" key="3">
    <source>
        <dbReference type="EMBL" id="MCW0484838.1"/>
    </source>
</evidence>
<proteinExistence type="predicted"/>
<feature type="domain" description="BFD-like [2Fe-2S]-binding" evidence="1">
    <location>
        <begin position="78"/>
        <end position="116"/>
    </location>
</feature>
<dbReference type="CDD" id="cd10141">
    <property type="entry name" value="CopZ-like_Fer2_BFD-like"/>
    <property type="match status" value="1"/>
</dbReference>
<sequence>MNNMFQVCAKCGTPAITLNKEAVEDKTGKELNLSDKEKIYTCPNPSCEIAYFTKELTFKSEDLFVPLFYKDKSDNVPICYCSNLTRGEIKNAVKNGSKTIDDVQVFTGKNMTGNCKIKNPVGQCCRNAFLYEIEQALGQKPSGFDFKPCSCCS</sequence>
<dbReference type="InterPro" id="IPR041854">
    <property type="entry name" value="BFD-like_2Fe2S-bd_dom_sf"/>
</dbReference>
<dbReference type="InterPro" id="IPR040890">
    <property type="entry name" value="Znf_CopZ"/>
</dbReference>
<name>A0AA41YDJ4_9BACT</name>
<evidence type="ECO:0000259" key="1">
    <source>
        <dbReference type="Pfam" id="PF04324"/>
    </source>
</evidence>
<dbReference type="RefSeq" id="WP_282593430.1">
    <property type="nucleotide sequence ID" value="NZ_JAPAAF010000056.1"/>
</dbReference>
<reference evidence="3" key="1">
    <citation type="submission" date="2022-10" db="EMBL/GenBank/DDBJ databases">
        <title>Gaoshiqiia sediminis gen. nov., sp. nov., isolated from coastal sediment.</title>
        <authorList>
            <person name="Yu W.X."/>
            <person name="Mu D.S."/>
            <person name="Du J.Z."/>
            <person name="Liang Y.Q."/>
        </authorList>
    </citation>
    <scope>NUCLEOTIDE SEQUENCE</scope>
    <source>
        <strain evidence="3">A06</strain>
    </source>
</reference>
<accession>A0AA41YDJ4</accession>
<evidence type="ECO:0000313" key="4">
    <source>
        <dbReference type="Proteomes" id="UP001163821"/>
    </source>
</evidence>
<dbReference type="Pfam" id="PF18423">
    <property type="entry name" value="zf_CopZ"/>
    <property type="match status" value="1"/>
</dbReference>
<keyword evidence="4" id="KW-1185">Reference proteome</keyword>
<dbReference type="Pfam" id="PF04324">
    <property type="entry name" value="Fer2_BFD"/>
    <property type="match status" value="1"/>
</dbReference>
<dbReference type="InterPro" id="IPR007419">
    <property type="entry name" value="BFD-like_2Fe2S-bd_dom"/>
</dbReference>
<protein>
    <submittedName>
        <fullName evidence="3">(2Fe-2S)-binding protein</fullName>
    </submittedName>
</protein>
<feature type="domain" description="CopZ zinc binding" evidence="2">
    <location>
        <begin position="7"/>
        <end position="63"/>
    </location>
</feature>
<organism evidence="3 4">
    <name type="scientific">Gaoshiqia sediminis</name>
    <dbReference type="NCBI Taxonomy" id="2986998"/>
    <lineage>
        <taxon>Bacteria</taxon>
        <taxon>Pseudomonadati</taxon>
        <taxon>Bacteroidota</taxon>
        <taxon>Bacteroidia</taxon>
        <taxon>Marinilabiliales</taxon>
        <taxon>Prolixibacteraceae</taxon>
        <taxon>Gaoshiqia</taxon>
    </lineage>
</organism>
<evidence type="ECO:0000259" key="2">
    <source>
        <dbReference type="Pfam" id="PF18423"/>
    </source>
</evidence>
<dbReference type="Proteomes" id="UP001163821">
    <property type="component" value="Unassembled WGS sequence"/>
</dbReference>
<dbReference type="Gene3D" id="1.10.10.1100">
    <property type="entry name" value="BFD-like [2Fe-2S]-binding domain"/>
    <property type="match status" value="1"/>
</dbReference>
<dbReference type="Gene3D" id="2.20.25.270">
    <property type="match status" value="1"/>
</dbReference>
<gene>
    <name evidence="3" type="ORF">N2K84_19050</name>
</gene>
<comment type="caution">
    <text evidence="3">The sequence shown here is derived from an EMBL/GenBank/DDBJ whole genome shotgun (WGS) entry which is preliminary data.</text>
</comment>
<dbReference type="AlphaFoldDB" id="A0AA41YDJ4"/>